<reference evidence="1 2" key="1">
    <citation type="submission" date="2020-04" db="EMBL/GenBank/DDBJ databases">
        <title>Description of novel Gluconacetobacter.</title>
        <authorList>
            <person name="Sombolestani A."/>
        </authorList>
    </citation>
    <scope>NUCLEOTIDE SEQUENCE [LARGE SCALE GENOMIC DNA]</scope>
    <source>
        <strain evidence="1 2">LMG 27802</strain>
    </source>
</reference>
<dbReference type="Gene3D" id="3.30.420.40">
    <property type="match status" value="2"/>
</dbReference>
<protein>
    <submittedName>
        <fullName evidence="1">ROK family protein</fullName>
    </submittedName>
</protein>
<dbReference type="Proteomes" id="UP000578030">
    <property type="component" value="Unassembled WGS sequence"/>
</dbReference>
<dbReference type="GO" id="GO:0004396">
    <property type="term" value="F:hexokinase activity"/>
    <property type="evidence" value="ECO:0007669"/>
    <property type="project" value="TreeGrafter"/>
</dbReference>
<proteinExistence type="predicted"/>
<keyword evidence="2" id="KW-1185">Reference proteome</keyword>
<dbReference type="PROSITE" id="PS01125">
    <property type="entry name" value="ROK"/>
    <property type="match status" value="1"/>
</dbReference>
<dbReference type="InterPro" id="IPR049874">
    <property type="entry name" value="ROK_cs"/>
</dbReference>
<evidence type="ECO:0000313" key="1">
    <source>
        <dbReference type="EMBL" id="MBB2200791.1"/>
    </source>
</evidence>
<dbReference type="PANTHER" id="PTHR18964">
    <property type="entry name" value="ROK (REPRESSOR, ORF, KINASE) FAMILY"/>
    <property type="match status" value="1"/>
</dbReference>
<dbReference type="SUPFAM" id="SSF53067">
    <property type="entry name" value="Actin-like ATPase domain"/>
    <property type="match status" value="1"/>
</dbReference>
<evidence type="ECO:0000313" key="2">
    <source>
        <dbReference type="Proteomes" id="UP000578030"/>
    </source>
</evidence>
<dbReference type="AlphaFoldDB" id="A0A7W4K5K8"/>
<dbReference type="EMBL" id="JABEQM010000002">
    <property type="protein sequence ID" value="MBB2200791.1"/>
    <property type="molecule type" value="Genomic_DNA"/>
</dbReference>
<dbReference type="InterPro" id="IPR000600">
    <property type="entry name" value="ROK"/>
</dbReference>
<name>A0A7W4K5K8_9PROT</name>
<gene>
    <name evidence="1" type="ORF">HLH28_04230</name>
</gene>
<sequence length="301" mass="30792">MILCADIGGSYIDFAVADNAHQLSDRRRRPTPVGSMADFVSTLAEFAAPYDRGLPLHVAIAGVCDPQTGHTRSANIPCVNERPLRDALATRLGRPVVIGNDAHCFALAEAMQGAGAGHRIVFGVILGTGVGGGLVIDGRPIVGAGGLAGEWGHGPFIAACADPRAVPALRCSCGQLGCLDTIGGARGIERLHLAFTGQGSDSQAILSDWEAGLDHPRHTMDMWLDRMSAGLAGVVNVTGATIMPVGGGLANRPRLLAALDAAVRSRILRPGTGPIVVPGHLPADSGLVGASWLKGGPVAAP</sequence>
<dbReference type="Pfam" id="PF00480">
    <property type="entry name" value="ROK"/>
    <property type="match status" value="1"/>
</dbReference>
<dbReference type="PANTHER" id="PTHR18964:SF174">
    <property type="entry name" value="D-ALLOSE KINASE-RELATED"/>
    <property type="match status" value="1"/>
</dbReference>
<comment type="caution">
    <text evidence="1">The sequence shown here is derived from an EMBL/GenBank/DDBJ whole genome shotgun (WGS) entry which is preliminary data.</text>
</comment>
<organism evidence="1 2">
    <name type="scientific">Gluconacetobacter tumulisoli</name>
    <dbReference type="NCBI Taxonomy" id="1286189"/>
    <lineage>
        <taxon>Bacteria</taxon>
        <taxon>Pseudomonadati</taxon>
        <taxon>Pseudomonadota</taxon>
        <taxon>Alphaproteobacteria</taxon>
        <taxon>Acetobacterales</taxon>
        <taxon>Acetobacteraceae</taxon>
        <taxon>Gluconacetobacter</taxon>
    </lineage>
</organism>
<dbReference type="InterPro" id="IPR043129">
    <property type="entry name" value="ATPase_NBD"/>
</dbReference>
<accession>A0A7W4K5K8</accession>